<sequence>MKVDLFFLYCLFTGTPCGLHRFLAEYFASYNKWQRRSCLYGGAFITRIAQHCGQYFPFIGDFPPLAPFEHLGIRTMTGMKIAVNFPYIRHRFVGLDQQIFVPGPFVHQALLEAGEVEMPHVTDVPAINGDVEPEVDQGHPQEPPQIPRRVYHAVRLPQSTPRLLERLVVGQADMMASWTHQFQRMDWMEDLMEWVMASEAERHTEAVLAVRPPPRPRVYRGTDMEAGPSGTQAGPSGTQAGPSDTQTI</sequence>
<evidence type="ECO:0000313" key="3">
    <source>
        <dbReference type="Proteomes" id="UP000215914"/>
    </source>
</evidence>
<evidence type="ECO:0000313" key="2">
    <source>
        <dbReference type="EMBL" id="KAF5789591.1"/>
    </source>
</evidence>
<feature type="compositionally biased region" description="Polar residues" evidence="1">
    <location>
        <begin position="229"/>
        <end position="248"/>
    </location>
</feature>
<reference evidence="2" key="2">
    <citation type="submission" date="2020-06" db="EMBL/GenBank/DDBJ databases">
        <title>Helianthus annuus Genome sequencing and assembly Release 2.</title>
        <authorList>
            <person name="Gouzy J."/>
            <person name="Langlade N."/>
            <person name="Munos S."/>
        </authorList>
    </citation>
    <scope>NUCLEOTIDE SEQUENCE</scope>
    <source>
        <tissue evidence="2">Leaves</tissue>
    </source>
</reference>
<feature type="region of interest" description="Disordered" evidence="1">
    <location>
        <begin position="212"/>
        <end position="248"/>
    </location>
</feature>
<reference evidence="2" key="1">
    <citation type="journal article" date="2017" name="Nature">
        <title>The sunflower genome provides insights into oil metabolism, flowering and Asterid evolution.</title>
        <authorList>
            <person name="Badouin H."/>
            <person name="Gouzy J."/>
            <person name="Grassa C.J."/>
            <person name="Murat F."/>
            <person name="Staton S.E."/>
            <person name="Cottret L."/>
            <person name="Lelandais-Briere C."/>
            <person name="Owens G.L."/>
            <person name="Carrere S."/>
            <person name="Mayjonade B."/>
            <person name="Legrand L."/>
            <person name="Gill N."/>
            <person name="Kane N.C."/>
            <person name="Bowers J.E."/>
            <person name="Hubner S."/>
            <person name="Bellec A."/>
            <person name="Berard A."/>
            <person name="Berges H."/>
            <person name="Blanchet N."/>
            <person name="Boniface M.C."/>
            <person name="Brunel D."/>
            <person name="Catrice O."/>
            <person name="Chaidir N."/>
            <person name="Claudel C."/>
            <person name="Donnadieu C."/>
            <person name="Faraut T."/>
            <person name="Fievet G."/>
            <person name="Helmstetter N."/>
            <person name="King M."/>
            <person name="Knapp S.J."/>
            <person name="Lai Z."/>
            <person name="Le Paslier M.C."/>
            <person name="Lippi Y."/>
            <person name="Lorenzon L."/>
            <person name="Mandel J.R."/>
            <person name="Marage G."/>
            <person name="Marchand G."/>
            <person name="Marquand E."/>
            <person name="Bret-Mestries E."/>
            <person name="Morien E."/>
            <person name="Nambeesan S."/>
            <person name="Nguyen T."/>
            <person name="Pegot-Espagnet P."/>
            <person name="Pouilly N."/>
            <person name="Raftis F."/>
            <person name="Sallet E."/>
            <person name="Schiex T."/>
            <person name="Thomas J."/>
            <person name="Vandecasteele C."/>
            <person name="Vares D."/>
            <person name="Vear F."/>
            <person name="Vautrin S."/>
            <person name="Crespi M."/>
            <person name="Mangin B."/>
            <person name="Burke J.M."/>
            <person name="Salse J."/>
            <person name="Munos S."/>
            <person name="Vincourt P."/>
            <person name="Rieseberg L.H."/>
            <person name="Langlade N.B."/>
        </authorList>
    </citation>
    <scope>NUCLEOTIDE SEQUENCE</scope>
    <source>
        <tissue evidence="2">Leaves</tissue>
    </source>
</reference>
<comment type="caution">
    <text evidence="2">The sequence shown here is derived from an EMBL/GenBank/DDBJ whole genome shotgun (WGS) entry which is preliminary data.</text>
</comment>
<protein>
    <submittedName>
        <fullName evidence="2">Uncharacterized protein</fullName>
    </submittedName>
</protein>
<dbReference type="Proteomes" id="UP000215914">
    <property type="component" value="Unassembled WGS sequence"/>
</dbReference>
<dbReference type="EMBL" id="MNCJ02000324">
    <property type="protein sequence ID" value="KAF5789591.1"/>
    <property type="molecule type" value="Genomic_DNA"/>
</dbReference>
<gene>
    <name evidence="2" type="ORF">HanXRQr2_Chr09g0373061</name>
</gene>
<dbReference type="Gramene" id="mRNA:HanXRQr2_Chr09g0373061">
    <property type="protein sequence ID" value="CDS:HanXRQr2_Chr09g0373061.1"/>
    <property type="gene ID" value="HanXRQr2_Chr09g0373061"/>
</dbReference>
<keyword evidence="3" id="KW-1185">Reference proteome</keyword>
<dbReference type="AlphaFoldDB" id="A0A9K3N6X0"/>
<organism evidence="2 3">
    <name type="scientific">Helianthus annuus</name>
    <name type="common">Common sunflower</name>
    <dbReference type="NCBI Taxonomy" id="4232"/>
    <lineage>
        <taxon>Eukaryota</taxon>
        <taxon>Viridiplantae</taxon>
        <taxon>Streptophyta</taxon>
        <taxon>Embryophyta</taxon>
        <taxon>Tracheophyta</taxon>
        <taxon>Spermatophyta</taxon>
        <taxon>Magnoliopsida</taxon>
        <taxon>eudicotyledons</taxon>
        <taxon>Gunneridae</taxon>
        <taxon>Pentapetalae</taxon>
        <taxon>asterids</taxon>
        <taxon>campanulids</taxon>
        <taxon>Asterales</taxon>
        <taxon>Asteraceae</taxon>
        <taxon>Asteroideae</taxon>
        <taxon>Heliantheae alliance</taxon>
        <taxon>Heliantheae</taxon>
        <taxon>Helianthus</taxon>
    </lineage>
</organism>
<name>A0A9K3N6X0_HELAN</name>
<proteinExistence type="predicted"/>
<evidence type="ECO:0000256" key="1">
    <source>
        <dbReference type="SAM" id="MobiDB-lite"/>
    </source>
</evidence>
<accession>A0A9K3N6X0</accession>